<feature type="non-terminal residue" evidence="1">
    <location>
        <position position="57"/>
    </location>
</feature>
<name>A0A382AYX2_9ZZZZ</name>
<dbReference type="EMBL" id="UINC01027260">
    <property type="protein sequence ID" value="SVB06203.1"/>
    <property type="molecule type" value="Genomic_DNA"/>
</dbReference>
<accession>A0A382AYX2</accession>
<organism evidence="1">
    <name type="scientific">marine metagenome</name>
    <dbReference type="NCBI Taxonomy" id="408172"/>
    <lineage>
        <taxon>unclassified sequences</taxon>
        <taxon>metagenomes</taxon>
        <taxon>ecological metagenomes</taxon>
    </lineage>
</organism>
<evidence type="ECO:0000313" key="1">
    <source>
        <dbReference type="EMBL" id="SVB06203.1"/>
    </source>
</evidence>
<gene>
    <name evidence="1" type="ORF">METZ01_LOCUS159057</name>
</gene>
<proteinExistence type="predicted"/>
<reference evidence="1" key="1">
    <citation type="submission" date="2018-05" db="EMBL/GenBank/DDBJ databases">
        <authorList>
            <person name="Lanie J.A."/>
            <person name="Ng W.-L."/>
            <person name="Kazmierczak K.M."/>
            <person name="Andrzejewski T.M."/>
            <person name="Davidsen T.M."/>
            <person name="Wayne K.J."/>
            <person name="Tettelin H."/>
            <person name="Glass J.I."/>
            <person name="Rusch D."/>
            <person name="Podicherti R."/>
            <person name="Tsui H.-C.T."/>
            <person name="Winkler M.E."/>
        </authorList>
    </citation>
    <scope>NUCLEOTIDE SEQUENCE</scope>
</reference>
<sequence length="57" mass="6616">MEEIMPTLSNIGWQFDNSYARLPELMMSRVKPVKVQSPKLIVLNHKLSKELGLNFRS</sequence>
<protein>
    <submittedName>
        <fullName evidence="1">Uncharacterized protein</fullName>
    </submittedName>
</protein>
<dbReference type="AlphaFoldDB" id="A0A382AYX2"/>